<name>A0AAN6PJY2_9PEZI</name>
<accession>A0AAN6PJY2</accession>
<feature type="compositionally biased region" description="Basic residues" evidence="6">
    <location>
        <begin position="621"/>
        <end position="631"/>
    </location>
</feature>
<dbReference type="GO" id="GO:0000166">
    <property type="term" value="F:nucleotide binding"/>
    <property type="evidence" value="ECO:0007669"/>
    <property type="project" value="InterPro"/>
</dbReference>
<evidence type="ECO:0000313" key="9">
    <source>
        <dbReference type="Proteomes" id="UP001303115"/>
    </source>
</evidence>
<comment type="catalytic activity">
    <reaction evidence="5">
        <text>D-xylose + NADP(+) = D-xylono-1,5-lactone + NADPH + H(+)</text>
        <dbReference type="Rhea" id="RHEA:22000"/>
        <dbReference type="ChEBI" id="CHEBI:15378"/>
        <dbReference type="ChEBI" id="CHEBI:15867"/>
        <dbReference type="ChEBI" id="CHEBI:53455"/>
        <dbReference type="ChEBI" id="CHEBI:57783"/>
        <dbReference type="ChEBI" id="CHEBI:58349"/>
        <dbReference type="EC" id="1.1.1.179"/>
    </reaction>
</comment>
<dbReference type="Gene3D" id="3.30.360.10">
    <property type="entry name" value="Dihydrodipicolinate Reductase, domain 2"/>
    <property type="match status" value="1"/>
</dbReference>
<dbReference type="SUPFAM" id="SSF51735">
    <property type="entry name" value="NAD(P)-binding Rossmann-fold domains"/>
    <property type="match status" value="1"/>
</dbReference>
<dbReference type="AlphaFoldDB" id="A0AAN6PJY2"/>
<proteinExistence type="inferred from homology"/>
<comment type="similarity">
    <text evidence="1">Belongs to the Gfo/Idh/MocA family.</text>
</comment>
<organism evidence="8 9">
    <name type="scientific">Parachaetomium inaequale</name>
    <dbReference type="NCBI Taxonomy" id="2588326"/>
    <lineage>
        <taxon>Eukaryota</taxon>
        <taxon>Fungi</taxon>
        <taxon>Dikarya</taxon>
        <taxon>Ascomycota</taxon>
        <taxon>Pezizomycotina</taxon>
        <taxon>Sordariomycetes</taxon>
        <taxon>Sordariomycetidae</taxon>
        <taxon>Sordariales</taxon>
        <taxon>Chaetomiaceae</taxon>
        <taxon>Parachaetomium</taxon>
    </lineage>
</organism>
<evidence type="ECO:0000256" key="5">
    <source>
        <dbReference type="ARBA" id="ARBA00049233"/>
    </source>
</evidence>
<feature type="compositionally biased region" description="Low complexity" evidence="6">
    <location>
        <begin position="478"/>
        <end position="506"/>
    </location>
</feature>
<keyword evidence="2" id="KW-0560">Oxidoreductase</keyword>
<feature type="domain" description="Gfo/Idh/MocA-like oxidoreductase N-terminal" evidence="7">
    <location>
        <begin position="38"/>
        <end position="145"/>
    </location>
</feature>
<dbReference type="EC" id="1.1.1.179" evidence="3"/>
<keyword evidence="9" id="KW-1185">Reference proteome</keyword>
<evidence type="ECO:0000256" key="3">
    <source>
        <dbReference type="ARBA" id="ARBA00038984"/>
    </source>
</evidence>
<dbReference type="EMBL" id="MU854342">
    <property type="protein sequence ID" value="KAK4042384.1"/>
    <property type="molecule type" value="Genomic_DNA"/>
</dbReference>
<feature type="region of interest" description="Disordered" evidence="6">
    <location>
        <begin position="467"/>
        <end position="506"/>
    </location>
</feature>
<dbReference type="Proteomes" id="UP001303115">
    <property type="component" value="Unassembled WGS sequence"/>
</dbReference>
<evidence type="ECO:0000256" key="4">
    <source>
        <dbReference type="ARBA" id="ARBA00042988"/>
    </source>
</evidence>
<feature type="compositionally biased region" description="Low complexity" evidence="6">
    <location>
        <begin position="601"/>
        <end position="612"/>
    </location>
</feature>
<gene>
    <name evidence="8" type="ORF">C8A01DRAFT_33591</name>
</gene>
<evidence type="ECO:0000256" key="1">
    <source>
        <dbReference type="ARBA" id="ARBA00010928"/>
    </source>
</evidence>
<protein>
    <recommendedName>
        <fullName evidence="3">D-xylose 1-dehydrogenase (NADP(+), D-xylono-1,5-lactone-forming)</fullName>
        <ecNumber evidence="3">1.1.1.179</ecNumber>
    </recommendedName>
    <alternativeName>
        <fullName evidence="4">D-xylose-NADP dehydrogenase</fullName>
    </alternativeName>
</protein>
<evidence type="ECO:0000256" key="6">
    <source>
        <dbReference type="SAM" id="MobiDB-lite"/>
    </source>
</evidence>
<comment type="caution">
    <text evidence="8">The sequence shown here is derived from an EMBL/GenBank/DDBJ whole genome shotgun (WGS) entry which is preliminary data.</text>
</comment>
<dbReference type="InterPro" id="IPR000683">
    <property type="entry name" value="Gfo/Idh/MocA-like_OxRdtase_N"/>
</dbReference>
<evidence type="ECO:0000259" key="7">
    <source>
        <dbReference type="Pfam" id="PF01408"/>
    </source>
</evidence>
<evidence type="ECO:0000313" key="8">
    <source>
        <dbReference type="EMBL" id="KAK4042384.1"/>
    </source>
</evidence>
<dbReference type="PANTHER" id="PTHR22604:SF105">
    <property type="entry name" value="TRANS-1,2-DIHYDROBENZENE-1,2-DIOL DEHYDROGENASE"/>
    <property type="match status" value="1"/>
</dbReference>
<dbReference type="GO" id="GO:0047837">
    <property type="term" value="F:D-xylose 1-dehydrogenase (NADP+) activity"/>
    <property type="evidence" value="ECO:0007669"/>
    <property type="project" value="UniProtKB-EC"/>
</dbReference>
<evidence type="ECO:0000256" key="2">
    <source>
        <dbReference type="ARBA" id="ARBA00023002"/>
    </source>
</evidence>
<feature type="region of interest" description="Disordered" evidence="6">
    <location>
        <begin position="361"/>
        <end position="385"/>
    </location>
</feature>
<feature type="region of interest" description="Disordered" evidence="6">
    <location>
        <begin position="523"/>
        <end position="660"/>
    </location>
</feature>
<dbReference type="Gene3D" id="3.40.50.720">
    <property type="entry name" value="NAD(P)-binding Rossmann-like Domain"/>
    <property type="match status" value="1"/>
</dbReference>
<dbReference type="Pfam" id="PF01408">
    <property type="entry name" value="GFO_IDH_MocA"/>
    <property type="match status" value="1"/>
</dbReference>
<feature type="compositionally biased region" description="Basic and acidic residues" evidence="6">
    <location>
        <begin position="525"/>
        <end position="542"/>
    </location>
</feature>
<dbReference type="InterPro" id="IPR036291">
    <property type="entry name" value="NAD(P)-bd_dom_sf"/>
</dbReference>
<sequence length="686" mass="75946">MRSILKPEVRKELSVSARRIFRFWIKPPFVPEKHKDALKFGILGAGQSVFTLLIAPAVYHPDVIVHAIACNNWQTCQDWRQRYSIRKAYTNYQDLLEDPQIDIVLIALRPALNLEWTIRALAKGKHVMLDAPAMANSDDADRLFNAPFVQSIYAPVLLEVAPYRFHPSWLEFERNIEREHIVHVKITVVLPTNFEADKELRFRFEQSGGARGDLTYALSMMRAIYGVDPVACIRSEILVGSLPSPNERPYRYALTWEFPGGAVGEMIGALRTRKTMGGLWPRLATDAGVTIVVKHRHVAIDIPSPLPPNVQMGVTRTVTLRYVDGAPSSHSIRVEELGVLHDMPSQRPLRGVKRAKTLKAYEPLGEDSDSDNDKGNAAAAAAADDDGAVLPKPKPYWTAPMYQLDAFAKRVRGISPYGAWVSAEDSLANMRMAEMAYDLAGVPLLAPSVFRLEDLELTDKQWERLLVLVPPPPPPPQQQQQQQQQAGGDPSSSQAAQRSAHALRAAHVQRVVEAQEAAWAMEAAQEQKKIEEQEREQEREQESMIPGAQAEGSRTARAGEYSRAQGTALAGPSRAERSARARKPVKGQDKEPAMPSAKKYAPPQTQAATQAQEPSGAQRPARSKPSARSKRVGFAFYPRSGQAEESAGAGGSAQPQNNNVLYGEEEAVRLMEKTYLPSYARGSAQR</sequence>
<reference evidence="9" key="1">
    <citation type="journal article" date="2023" name="Mol. Phylogenet. Evol.">
        <title>Genome-scale phylogeny and comparative genomics of the fungal order Sordariales.</title>
        <authorList>
            <person name="Hensen N."/>
            <person name="Bonometti L."/>
            <person name="Westerberg I."/>
            <person name="Brannstrom I.O."/>
            <person name="Guillou S."/>
            <person name="Cros-Aarteil S."/>
            <person name="Calhoun S."/>
            <person name="Haridas S."/>
            <person name="Kuo A."/>
            <person name="Mondo S."/>
            <person name="Pangilinan J."/>
            <person name="Riley R."/>
            <person name="LaButti K."/>
            <person name="Andreopoulos B."/>
            <person name="Lipzen A."/>
            <person name="Chen C."/>
            <person name="Yan M."/>
            <person name="Daum C."/>
            <person name="Ng V."/>
            <person name="Clum A."/>
            <person name="Steindorff A."/>
            <person name="Ohm R.A."/>
            <person name="Martin F."/>
            <person name="Silar P."/>
            <person name="Natvig D.O."/>
            <person name="Lalanne C."/>
            <person name="Gautier V."/>
            <person name="Ament-Velasquez S.L."/>
            <person name="Kruys A."/>
            <person name="Hutchinson M.I."/>
            <person name="Powell A.J."/>
            <person name="Barry K."/>
            <person name="Miller A.N."/>
            <person name="Grigoriev I.V."/>
            <person name="Debuchy R."/>
            <person name="Gladieux P."/>
            <person name="Hiltunen Thoren M."/>
            <person name="Johannesson H."/>
        </authorList>
    </citation>
    <scope>NUCLEOTIDE SEQUENCE [LARGE SCALE GENOMIC DNA]</scope>
    <source>
        <strain evidence="9">CBS 284.82</strain>
    </source>
</reference>
<dbReference type="InterPro" id="IPR050984">
    <property type="entry name" value="Gfo/Idh/MocA_domain"/>
</dbReference>
<dbReference type="PANTHER" id="PTHR22604">
    <property type="entry name" value="OXIDOREDUCTASES"/>
    <property type="match status" value="1"/>
</dbReference>